<dbReference type="EMBL" id="BAABDQ010000082">
    <property type="protein sequence ID" value="GAA3626099.1"/>
    <property type="molecule type" value="Genomic_DNA"/>
</dbReference>
<evidence type="ECO:0000313" key="4">
    <source>
        <dbReference type="Proteomes" id="UP001500630"/>
    </source>
</evidence>
<protein>
    <submittedName>
        <fullName evidence="3">ABC transporter substrate-binding protein</fullName>
    </submittedName>
</protein>
<keyword evidence="4" id="KW-1185">Reference proteome</keyword>
<keyword evidence="1 2" id="KW-0732">Signal</keyword>
<feature type="chain" id="PRO_5046730650" evidence="2">
    <location>
        <begin position="31"/>
        <end position="379"/>
    </location>
</feature>
<dbReference type="Pfam" id="PF13416">
    <property type="entry name" value="SBP_bac_8"/>
    <property type="match status" value="1"/>
</dbReference>
<dbReference type="PANTHER" id="PTHR30006">
    <property type="entry name" value="THIAMINE-BINDING PERIPLASMIC PROTEIN-RELATED"/>
    <property type="match status" value="1"/>
</dbReference>
<dbReference type="PROSITE" id="PS51257">
    <property type="entry name" value="PROKAR_LIPOPROTEIN"/>
    <property type="match status" value="1"/>
</dbReference>
<feature type="signal peptide" evidence="2">
    <location>
        <begin position="1"/>
        <end position="30"/>
    </location>
</feature>
<sequence>MWKPKTMRFRTVLVGSVAAGSLLLAGCGGAAGGGTSVANLPKSAAEAGGLDVLVKKAKEEGELSLYAATTEKATTAWIKQFEQKYGIPVKLYRDGSTTLFQKWAQEVSGGVDNADIVIQNVYQLWQDAKTKGWITDYKTANYDGYDFEKILPGSGLAGAVYPLHQSIGAVAWNTKVTTPAQQELLRKDPVAMLADPSFKGQIALGDTGGATTAGNYAGVILHQADKYGWKWLEGVAANDPALFESQIPIAEQLVKGEYALTFGTDTLYNDYIAKGAPIEYKYPDPTNAALWMIGLPARTPHPNAARLFMEWATSAEGHDLMATLGSGIGTRTGWADKREIAKQPWYAEPVIWYGMATEPELQGKGFADFVTKVNAILNK</sequence>
<gene>
    <name evidence="3" type="ORF">GCM10022419_134560</name>
</gene>
<evidence type="ECO:0000256" key="2">
    <source>
        <dbReference type="SAM" id="SignalP"/>
    </source>
</evidence>
<organism evidence="3 4">
    <name type="scientific">Nonomuraea rosea</name>
    <dbReference type="NCBI Taxonomy" id="638574"/>
    <lineage>
        <taxon>Bacteria</taxon>
        <taxon>Bacillati</taxon>
        <taxon>Actinomycetota</taxon>
        <taxon>Actinomycetes</taxon>
        <taxon>Streptosporangiales</taxon>
        <taxon>Streptosporangiaceae</taxon>
        <taxon>Nonomuraea</taxon>
    </lineage>
</organism>
<name>A0ABP7A766_9ACTN</name>
<comment type="caution">
    <text evidence="3">The sequence shown here is derived from an EMBL/GenBank/DDBJ whole genome shotgun (WGS) entry which is preliminary data.</text>
</comment>
<evidence type="ECO:0000256" key="1">
    <source>
        <dbReference type="ARBA" id="ARBA00022729"/>
    </source>
</evidence>
<dbReference type="Proteomes" id="UP001500630">
    <property type="component" value="Unassembled WGS sequence"/>
</dbReference>
<evidence type="ECO:0000313" key="3">
    <source>
        <dbReference type="EMBL" id="GAA3626099.1"/>
    </source>
</evidence>
<dbReference type="InterPro" id="IPR006059">
    <property type="entry name" value="SBP"/>
</dbReference>
<reference evidence="4" key="1">
    <citation type="journal article" date="2019" name="Int. J. Syst. Evol. Microbiol.">
        <title>The Global Catalogue of Microorganisms (GCM) 10K type strain sequencing project: providing services to taxonomists for standard genome sequencing and annotation.</title>
        <authorList>
            <consortium name="The Broad Institute Genomics Platform"/>
            <consortium name="The Broad Institute Genome Sequencing Center for Infectious Disease"/>
            <person name="Wu L."/>
            <person name="Ma J."/>
        </authorList>
    </citation>
    <scope>NUCLEOTIDE SEQUENCE [LARGE SCALE GENOMIC DNA]</scope>
    <source>
        <strain evidence="4">JCM 17326</strain>
    </source>
</reference>
<dbReference type="Gene3D" id="3.40.190.10">
    <property type="entry name" value="Periplasmic binding protein-like II"/>
    <property type="match status" value="2"/>
</dbReference>
<proteinExistence type="predicted"/>
<dbReference type="SUPFAM" id="SSF53850">
    <property type="entry name" value="Periplasmic binding protein-like II"/>
    <property type="match status" value="1"/>
</dbReference>
<accession>A0ABP7A766</accession>